<dbReference type="InterPro" id="IPR029058">
    <property type="entry name" value="AB_hydrolase_fold"/>
</dbReference>
<name>A0AA36CUZ7_9BILA</name>
<dbReference type="PANTHER" id="PTHR11802">
    <property type="entry name" value="SERINE PROTEASE FAMILY S10 SERINE CARBOXYPEPTIDASE"/>
    <property type="match status" value="1"/>
</dbReference>
<dbReference type="Gene3D" id="3.40.50.1820">
    <property type="entry name" value="alpha/beta hydrolase"/>
    <property type="match status" value="5"/>
</dbReference>
<dbReference type="GO" id="GO:0006508">
    <property type="term" value="P:proteolysis"/>
    <property type="evidence" value="ECO:0007669"/>
    <property type="project" value="UniProtKB-KW"/>
</dbReference>
<gene>
    <name evidence="4" type="ORF">MSPICULIGERA_LOCUS13194</name>
</gene>
<keyword evidence="2" id="KW-0645">Protease</keyword>
<feature type="compositionally biased region" description="Polar residues" evidence="3">
    <location>
        <begin position="2041"/>
        <end position="2052"/>
    </location>
</feature>
<sequence>MALRWALVALILAASQGALAQKTRAEQDRVIALPNVTFAIQFNQYSGFLWANNSNTHSNNQLHYWYFTAQSVTPQNLPLIVWLNGGPGCSSLIGAFQEVGPFQPSADGTTLNENTFAWNKIGNLLFLEAPSGVGFSPPGTANSDDDAVATNNLLALKDFLTVFPGAGKNGVYLVGEGYGSVYVSTLGYAAIQQLDSGALSFDDFKLQGLVLMSGALSKKDQFNSLLEFAYIKGLTSQGDFTALKKACASSCQNTSIDCNYYSFPDDSDCKKQAVAMNSKVLTDGIDPFNIDLDCYMLKQTKAVAQSYYGLQNLAVNYNSSDPFDGFACTADQAMVTYLNQRDVREALHVDKMIPLNQSFQLCSNLSDYQSKYFEDISVQLGHAVTSKKWNDYGIKLLIAHGDLDTINNHIGAQWFTERFAQATNESVVAEGKQWTFQYTAQNQPTIGGYMKRYRDRIDFTTVMGAGHFIPSQRPMQAMQLMNNFVNQMGYNNGLGSFNMKPAPIQPPYFKWPYEPDIRKAADQIFNLPGLTFEINFRQFSGYLQTTYNRFLHYWFVESQNDPANAPVLLWLNGGPGSSSVWGMFTENGPFRVNQDGTTLFENPYSWNKFANVLYMEAPRGVGYSYQQFDSDYDYNNNQTAKENVAAIKDFFQNVFPEYAKNPFFVTGESYAGIYLPMLTEGLLQEISWGELEVNFKGMAVGNGLINYRDQVNGVINMHYLYGIIGKTEYDYLVDTCCKKQQSHLRDPTECNYFDYITVDSHGNYLPKNGSGECGTLTVKYASDMLWYNDDGTTDPYNIYQDCFNVAMPPNNSNPLFAAAFQNNGDKINTQSTDPWNGFPCWGLTALTNYMNLQSVRTALHIPTSLPPWTSFNDTIFSNLYVQNDKLTMLDDFERIINSYYYKANGMRILIYNGDVDKVCNHLGAQYFVEYDMQSHARLDTNQSRTWWWYQQTPDNAPVAVGQVKRFNKNLDLLTVKGAGHYVPLDRPGPALQMIYNFVMGSANYSIPVPFTIQLAKKNPAYQALSGCQMNQAEERQAAPDVPPFNTNDTGLNARAKADMIQSLPGITFPITYRMFSGYLTPQVAKTHHLFYWFVESQNDPVNDPVLLWLNGGPGCSSLGGFFTELGPLHPNNDNGETVYENVFAWNKKANVIFMEAPVGVGFSYYEDATRFNNTDDTTALDNAWAIKDFFDGVFPQYRKNEFFVSGESYAGVYGPTLTRNLIALISSGNLELNLKGMAIGNGILSEYLQDSSQVPLQYGHGFTGFDDWKAVQQVCCVDTGNPFQCDYDQYPDRSPCGRVVDRVINNFYENIYDPYSIYMDCYTDKADQMKQLALDRRQEARRYRRGQSSDKAHQLLTNQIKAAQPYQDNNNKSNFGSTDSNNGLSCFADGGTWGYLNRPEVIQALHAKLYWPNETWSDCRDRSSFWSYHALEAYYDMSQVFRDILSSKWYDTNNMRMLIYNGDVDTICQFLGDQWFIENLVVDRGLNVTLPRTEWWYKQTPTVLPQVAGYIKKWTNNVVQLTVKGAGHFVPTDRPQYALQMINNFLGNKDDYSTPVDVSVVPQPLLPTYQANITVPTCARKEMDRVLSLPGVQFVEKFSSFSGFLNGTGSHKLHYWLTESENKPATDPLILWLNGGPGASSLDGIINENGPYRVSRDFNKLYYNPFSWGTFSNMLFLETPVGVGYSYTTDKTETLTWSDSKTAEDSYQALKDFINNLFPEYQGRDFYITGESYGGVYLPTLAKKLVDGVKSGDFKANFKGMAIGNGLMDYNLMKSDALFHQLYYSGLTSLTDYRTLINQCCAGVDEIGCQFSSHITWNKTDPFPAKTPDPCYDQIKKIYYNDYSDAPYLNGYSPYTMCYREPRQNAETPAVQIDANLNSSDPFDGYSCYMGAGLGTYLRNAETRTALNIPADLPPWQSRDIESTYVREYFDVYQPIQDVISAGVKVLIYNGATDLFDSHFAAQWFSNKLAEKGQYTMNVTRTPWFFQYTTDYMKMVGGYQTRFNQGLDVVTIKGAGHMVPAERPAQMAQIINNWVKGLDYSTPNSNNQPPNDASTVTASTTTTTTSANPVTQPIPTPTKSSVGISLLSVFCIALLARLL</sequence>
<dbReference type="Proteomes" id="UP001177023">
    <property type="component" value="Unassembled WGS sequence"/>
</dbReference>
<evidence type="ECO:0000313" key="5">
    <source>
        <dbReference type="Proteomes" id="UP001177023"/>
    </source>
</evidence>
<dbReference type="InterPro" id="IPR018202">
    <property type="entry name" value="Ser_caboxypep_ser_AS"/>
</dbReference>
<dbReference type="FunFam" id="3.40.50.1820:FF:000222">
    <property type="entry name" value="Carboxypeptidase"/>
    <property type="match status" value="2"/>
</dbReference>
<feature type="signal peptide" evidence="2">
    <location>
        <begin position="1"/>
        <end position="20"/>
    </location>
</feature>
<dbReference type="PROSITE" id="PS00560">
    <property type="entry name" value="CARBOXYPEPT_SER_HIS"/>
    <property type="match status" value="4"/>
</dbReference>
<dbReference type="SUPFAM" id="SSF53474">
    <property type="entry name" value="alpha/beta-Hydrolases"/>
    <property type="match status" value="4"/>
</dbReference>
<evidence type="ECO:0000256" key="1">
    <source>
        <dbReference type="ARBA" id="ARBA00009431"/>
    </source>
</evidence>
<dbReference type="GO" id="GO:0004185">
    <property type="term" value="F:serine-type carboxypeptidase activity"/>
    <property type="evidence" value="ECO:0007669"/>
    <property type="project" value="UniProtKB-UniRule"/>
</dbReference>
<dbReference type="PROSITE" id="PS00131">
    <property type="entry name" value="CARBOXYPEPT_SER_SER"/>
    <property type="match status" value="3"/>
</dbReference>
<evidence type="ECO:0000256" key="3">
    <source>
        <dbReference type="SAM" id="MobiDB-lite"/>
    </source>
</evidence>
<evidence type="ECO:0000256" key="2">
    <source>
        <dbReference type="RuleBase" id="RU361156"/>
    </source>
</evidence>
<keyword evidence="5" id="KW-1185">Reference proteome</keyword>
<accession>A0AA36CUZ7</accession>
<comment type="caution">
    <text evidence="4">The sequence shown here is derived from an EMBL/GenBank/DDBJ whole genome shotgun (WGS) entry which is preliminary data.</text>
</comment>
<protein>
    <recommendedName>
        <fullName evidence="2">Carboxypeptidase</fullName>
        <ecNumber evidence="2">3.4.16.-</ecNumber>
    </recommendedName>
</protein>
<comment type="similarity">
    <text evidence="1 2">Belongs to the peptidase S10 family.</text>
</comment>
<feature type="region of interest" description="Disordered" evidence="3">
    <location>
        <begin position="2041"/>
        <end position="2074"/>
    </location>
</feature>
<dbReference type="PANTHER" id="PTHR11802:SF480">
    <property type="entry name" value="CARBOXYPEPTIDASE"/>
    <property type="match status" value="1"/>
</dbReference>
<dbReference type="EMBL" id="CATQJA010002634">
    <property type="protein sequence ID" value="CAJ0574870.1"/>
    <property type="molecule type" value="Genomic_DNA"/>
</dbReference>
<keyword evidence="2" id="KW-0121">Carboxypeptidase</keyword>
<dbReference type="PRINTS" id="PR00724">
    <property type="entry name" value="CRBOXYPTASEC"/>
</dbReference>
<evidence type="ECO:0000313" key="4">
    <source>
        <dbReference type="EMBL" id="CAJ0574870.1"/>
    </source>
</evidence>
<keyword evidence="2" id="KW-0378">Hydrolase</keyword>
<organism evidence="4 5">
    <name type="scientific">Mesorhabditis spiculigera</name>
    <dbReference type="NCBI Taxonomy" id="96644"/>
    <lineage>
        <taxon>Eukaryota</taxon>
        <taxon>Metazoa</taxon>
        <taxon>Ecdysozoa</taxon>
        <taxon>Nematoda</taxon>
        <taxon>Chromadorea</taxon>
        <taxon>Rhabditida</taxon>
        <taxon>Rhabditina</taxon>
        <taxon>Rhabditomorpha</taxon>
        <taxon>Rhabditoidea</taxon>
        <taxon>Rhabditidae</taxon>
        <taxon>Mesorhabditinae</taxon>
        <taxon>Mesorhabditis</taxon>
    </lineage>
</organism>
<reference evidence="4" key="1">
    <citation type="submission" date="2023-06" db="EMBL/GenBank/DDBJ databases">
        <authorList>
            <person name="Delattre M."/>
        </authorList>
    </citation>
    <scope>NUCLEOTIDE SEQUENCE</scope>
    <source>
        <strain evidence="4">AF72</strain>
    </source>
</reference>
<proteinExistence type="inferred from homology"/>
<dbReference type="InterPro" id="IPR001563">
    <property type="entry name" value="Peptidase_S10"/>
</dbReference>
<feature type="compositionally biased region" description="Low complexity" evidence="3">
    <location>
        <begin position="2053"/>
        <end position="2067"/>
    </location>
</feature>
<feature type="non-terminal residue" evidence="4">
    <location>
        <position position="1"/>
    </location>
</feature>
<feature type="chain" id="PRO_5041488917" description="Carboxypeptidase" evidence="2">
    <location>
        <begin position="21"/>
        <end position="2099"/>
    </location>
</feature>
<dbReference type="InterPro" id="IPR033124">
    <property type="entry name" value="Ser_caboxypep_his_AS"/>
</dbReference>
<dbReference type="EC" id="3.4.16.-" evidence="2"/>
<dbReference type="Pfam" id="PF00450">
    <property type="entry name" value="Peptidase_S10"/>
    <property type="match status" value="4"/>
</dbReference>
<keyword evidence="2" id="KW-0732">Signal</keyword>